<dbReference type="Proteomes" id="UP001277972">
    <property type="component" value="Unassembled WGS sequence"/>
</dbReference>
<dbReference type="EMBL" id="JAWZSR010000002">
    <property type="protein sequence ID" value="MDX8045450.1"/>
    <property type="molecule type" value="Genomic_DNA"/>
</dbReference>
<evidence type="ECO:0000313" key="2">
    <source>
        <dbReference type="Proteomes" id="UP001277972"/>
    </source>
</evidence>
<keyword evidence="2" id="KW-1185">Reference proteome</keyword>
<gene>
    <name evidence="1" type="ORF">SH601_05550</name>
</gene>
<proteinExistence type="predicted"/>
<reference evidence="1" key="1">
    <citation type="submission" date="2023-11" db="EMBL/GenBank/DDBJ databases">
        <title>Gracilibacillus pellucida a moderately halophilic bacterium isolated from saline soil in Xinjiang province.</title>
        <authorList>
            <person name="Zhang Z."/>
            <person name="Tan F."/>
            <person name="Wang Y."/>
            <person name="Xia M."/>
        </authorList>
    </citation>
    <scope>NUCLEOTIDE SEQUENCE</scope>
    <source>
        <strain evidence="1">S3-1-1</strain>
    </source>
</reference>
<protein>
    <submittedName>
        <fullName evidence="1">Uncharacterized protein</fullName>
    </submittedName>
</protein>
<name>A0ACC6M3B1_9BACI</name>
<comment type="caution">
    <text evidence="1">The sequence shown here is derived from an EMBL/GenBank/DDBJ whole genome shotgun (WGS) entry which is preliminary data.</text>
</comment>
<sequence length="55" mass="6314">MDHAINSLKAHLYAEISFYHDGVTTKEELQVYVEAINVLEKHLFGEVQTVLENLI</sequence>
<accession>A0ACC6M3B1</accession>
<evidence type="ECO:0000313" key="1">
    <source>
        <dbReference type="EMBL" id="MDX8045450.1"/>
    </source>
</evidence>
<organism evidence="1 2">
    <name type="scientific">Gracilibacillus pellucidus</name>
    <dbReference type="NCBI Taxonomy" id="3095368"/>
    <lineage>
        <taxon>Bacteria</taxon>
        <taxon>Bacillati</taxon>
        <taxon>Bacillota</taxon>
        <taxon>Bacilli</taxon>
        <taxon>Bacillales</taxon>
        <taxon>Bacillaceae</taxon>
        <taxon>Gracilibacillus</taxon>
    </lineage>
</organism>